<protein>
    <submittedName>
        <fullName evidence="2">Monooxygenase</fullName>
    </submittedName>
</protein>
<dbReference type="SUPFAM" id="SSF51679">
    <property type="entry name" value="Bacterial luciferase-like"/>
    <property type="match status" value="1"/>
</dbReference>
<dbReference type="PANTHER" id="PTHR30011:SF32">
    <property type="entry name" value="CONSERVED PROTEIN"/>
    <property type="match status" value="1"/>
</dbReference>
<evidence type="ECO:0000313" key="2">
    <source>
        <dbReference type="EMBL" id="ARX82082.1"/>
    </source>
</evidence>
<accession>A0A1Z1W6R6</accession>
<dbReference type="InterPro" id="IPR036661">
    <property type="entry name" value="Luciferase-like_sf"/>
</dbReference>
<dbReference type="NCBIfam" id="TIGR03619">
    <property type="entry name" value="F420_Rv2161c"/>
    <property type="match status" value="1"/>
</dbReference>
<dbReference type="Gene3D" id="3.20.20.30">
    <property type="entry name" value="Luciferase-like domain"/>
    <property type="match status" value="1"/>
</dbReference>
<name>A0A1Z1W6R6_9ACTN</name>
<evidence type="ECO:0000259" key="1">
    <source>
        <dbReference type="Pfam" id="PF00296"/>
    </source>
</evidence>
<feature type="domain" description="Luciferase-like" evidence="1">
    <location>
        <begin position="20"/>
        <end position="236"/>
    </location>
</feature>
<keyword evidence="2" id="KW-0503">Monooxygenase</keyword>
<dbReference type="AlphaFoldDB" id="A0A1Z1W6R6"/>
<proteinExistence type="predicted"/>
<evidence type="ECO:0000313" key="3">
    <source>
        <dbReference type="Proteomes" id="UP000195880"/>
    </source>
</evidence>
<reference evidence="2 3" key="1">
    <citation type="submission" date="2017-05" db="EMBL/GenBank/DDBJ databases">
        <title>Streptomyces alboflavus Genome sequencing and assembly.</title>
        <authorList>
            <person name="Wang Y."/>
            <person name="Du B."/>
            <person name="Ding Y."/>
            <person name="Liu H."/>
            <person name="Hou Q."/>
            <person name="Liu K."/>
            <person name="Wang C."/>
            <person name="Yao L."/>
        </authorList>
    </citation>
    <scope>NUCLEOTIDE SEQUENCE [LARGE SCALE GENOMIC DNA]</scope>
    <source>
        <strain evidence="2 3">MDJK44</strain>
    </source>
</reference>
<keyword evidence="3" id="KW-1185">Reference proteome</keyword>
<dbReference type="eggNOG" id="COG2141">
    <property type="taxonomic scope" value="Bacteria"/>
</dbReference>
<gene>
    <name evidence="2" type="ORF">SMD44_01483</name>
</gene>
<dbReference type="Proteomes" id="UP000195880">
    <property type="component" value="Chromosome"/>
</dbReference>
<keyword evidence="2" id="KW-0560">Oxidoreductase</keyword>
<dbReference type="PANTHER" id="PTHR30011">
    <property type="entry name" value="ALKANESULFONATE MONOOXYGENASE-RELATED"/>
    <property type="match status" value="1"/>
</dbReference>
<dbReference type="EMBL" id="CP021748">
    <property type="protein sequence ID" value="ARX82082.1"/>
    <property type="molecule type" value="Genomic_DNA"/>
</dbReference>
<dbReference type="STRING" id="67267.GCA_000716675_03731"/>
<dbReference type="GO" id="GO:0016705">
    <property type="term" value="F:oxidoreductase activity, acting on paired donors, with incorporation or reduction of molecular oxygen"/>
    <property type="evidence" value="ECO:0007669"/>
    <property type="project" value="InterPro"/>
</dbReference>
<dbReference type="InterPro" id="IPR019921">
    <property type="entry name" value="Lucif-like_OxRdtase_Rv2161c"/>
</dbReference>
<organism evidence="2 3">
    <name type="scientific">Streptomyces alboflavus</name>
    <dbReference type="NCBI Taxonomy" id="67267"/>
    <lineage>
        <taxon>Bacteria</taxon>
        <taxon>Bacillati</taxon>
        <taxon>Actinomycetota</taxon>
        <taxon>Actinomycetes</taxon>
        <taxon>Kitasatosporales</taxon>
        <taxon>Streptomycetaceae</taxon>
        <taxon>Streptomyces</taxon>
    </lineage>
</organism>
<dbReference type="Pfam" id="PF00296">
    <property type="entry name" value="Bac_luciferase"/>
    <property type="match status" value="1"/>
</dbReference>
<sequence length="313" mass="33392">MPSCRLGLGLPQMKHFAIGRDVPQVARAAEETGFDSLWVFERVLFPDPPTQGLWGIEGRPWPDTYRSVADPLVTLTLAAAVTERVRLGTSVLVAPLHVPFQLARSLASLDAASGGRVVAGLGTGWSLDEYAAASVAPYERRGEVLDETLDVCRAVWGPDPVAYEGTKGTRTTIAPSEVGPKPVRPIPVLLPANSPRAARRLVDRADGWMPGAAGPARLAEEWRRLTDLAAERGRTAPIQSVLRANARYTPKPYDGPGRAPFRGDAEQIAEDLVAHAAAGVEEILVDLQASARDARELTDVAAAVHAAAREAGL</sequence>
<dbReference type="InterPro" id="IPR051260">
    <property type="entry name" value="Diverse_substr_monoxygenases"/>
</dbReference>
<dbReference type="InterPro" id="IPR011251">
    <property type="entry name" value="Luciferase-like_dom"/>
</dbReference>
<dbReference type="KEGG" id="salf:SMD44_01483"/>
<dbReference type="GO" id="GO:0004497">
    <property type="term" value="F:monooxygenase activity"/>
    <property type="evidence" value="ECO:0007669"/>
    <property type="project" value="UniProtKB-KW"/>
</dbReference>